<dbReference type="InterPro" id="IPR021130">
    <property type="entry name" value="PRib-ATP_PPHydrolase-like"/>
</dbReference>
<dbReference type="RefSeq" id="YP_009778142.1">
    <property type="nucleotide sequence ID" value="NC_047711.1"/>
</dbReference>
<keyword evidence="2" id="KW-1185">Reference proteome</keyword>
<evidence type="ECO:0000313" key="2">
    <source>
        <dbReference type="Proteomes" id="UP000505345"/>
    </source>
</evidence>
<name>A0A6S4PLK4_9CAUD</name>
<dbReference type="Proteomes" id="UP000505345">
    <property type="component" value="Segment"/>
</dbReference>
<proteinExistence type="predicted"/>
<dbReference type="GO" id="GO:0016787">
    <property type="term" value="F:hydrolase activity"/>
    <property type="evidence" value="ECO:0007669"/>
    <property type="project" value="UniProtKB-KW"/>
</dbReference>
<dbReference type="GeneID" id="55412608"/>
<organism evidence="1 2">
    <name type="scientific">uncultured phage_MedDCM-OCT-S28-C10</name>
    <dbReference type="NCBI Taxonomy" id="2741077"/>
    <lineage>
        <taxon>Viruses</taxon>
        <taxon>Duplodnaviria</taxon>
        <taxon>Heunggongvirae</taxon>
        <taxon>Uroviricota</taxon>
        <taxon>Caudoviricetes</taxon>
        <taxon>Autographivirales</taxon>
        <taxon>Votkovvirus</taxon>
        <taxon>Votkovvirus S28C10</taxon>
    </lineage>
</organism>
<reference evidence="1 2" key="1">
    <citation type="journal article" date="2013" name="PLoS Genet.">
        <title>Expanding the Marine Virosphere Using Metagenomics.</title>
        <authorList>
            <person name="Mizuno C.M."/>
            <person name="Rodriguez-Valera F."/>
            <person name="Kimes N.E."/>
            <person name="Ghai R."/>
        </authorList>
    </citation>
    <scope>NUCLEOTIDE SEQUENCE [LARGE SCALE GENOMIC DNA]</scope>
    <source>
        <strain evidence="1">UvMED-CGR-C62A-MedDCM-OCT-S28-C10</strain>
    </source>
</reference>
<dbReference type="KEGG" id="vg:55412608"/>
<accession>A0A6S4PLK4</accession>
<keyword evidence="1" id="KW-0378">Hydrolase</keyword>
<dbReference type="Gene3D" id="1.10.3420.10">
    <property type="entry name" value="putative ntp pyrophosphohydrolase like domain"/>
    <property type="match status" value="1"/>
</dbReference>
<dbReference type="InterPro" id="IPR023292">
    <property type="entry name" value="NTP_PyroPHydrolase-like_dom_sf"/>
</dbReference>
<protein>
    <submittedName>
        <fullName evidence="1">NTP pyrophosphohydrolase</fullName>
    </submittedName>
</protein>
<evidence type="ECO:0000313" key="1">
    <source>
        <dbReference type="EMBL" id="BAQ94084.1"/>
    </source>
</evidence>
<dbReference type="Pfam" id="PF01503">
    <property type="entry name" value="PRA-PH"/>
    <property type="match status" value="1"/>
</dbReference>
<sequence>MIEEVNAFLTKFGLNYKGTPITLHPTVKADRIKHMQEEIFEYSYAKNKEEELDAIIDIIYLAIGTGLMHGFDIEEAFKRVHQANMKRIRNPVLTDKGGIFKPKGWVAPDLKDLVK</sequence>
<dbReference type="EMBL" id="AP013540">
    <property type="protein sequence ID" value="BAQ94084.1"/>
    <property type="molecule type" value="Genomic_DNA"/>
</dbReference>